<accession>A0A0K1S165</accession>
<protein>
    <recommendedName>
        <fullName evidence="3">BrnT family toxin</fullName>
    </recommendedName>
</protein>
<organism evidence="1 2">
    <name type="scientific">Microcystis panniformis FACHB-1757</name>
    <dbReference type="NCBI Taxonomy" id="1638788"/>
    <lineage>
        <taxon>Bacteria</taxon>
        <taxon>Bacillati</taxon>
        <taxon>Cyanobacteriota</taxon>
        <taxon>Cyanophyceae</taxon>
        <taxon>Oscillatoriophycideae</taxon>
        <taxon>Chroococcales</taxon>
        <taxon>Microcystaceae</taxon>
        <taxon>Microcystis</taxon>
    </lineage>
</organism>
<keyword evidence="2" id="KW-1185">Reference proteome</keyword>
<evidence type="ECO:0008006" key="3">
    <source>
        <dbReference type="Google" id="ProtNLM"/>
    </source>
</evidence>
<dbReference type="AlphaFoldDB" id="A0A0K1S165"/>
<proteinExistence type="predicted"/>
<evidence type="ECO:0000313" key="2">
    <source>
        <dbReference type="Proteomes" id="UP000068167"/>
    </source>
</evidence>
<dbReference type="EMBL" id="CP011339">
    <property type="protein sequence ID" value="AKV67748.1"/>
    <property type="molecule type" value="Genomic_DNA"/>
</dbReference>
<gene>
    <name evidence="1" type="ORF">VL20_2683</name>
</gene>
<dbReference type="PATRIC" id="fig|1638788.3.peg.2692"/>
<dbReference type="InterPro" id="IPR038573">
    <property type="entry name" value="BrnT_sf"/>
</dbReference>
<dbReference type="Gene3D" id="3.10.450.530">
    <property type="entry name" value="Ribonuclease toxin, BrnT, of type II toxin-antitoxin system"/>
    <property type="match status" value="1"/>
</dbReference>
<name>A0A0K1S165_9CHRO</name>
<dbReference type="Pfam" id="PF04365">
    <property type="entry name" value="BrnT_toxin"/>
    <property type="match status" value="1"/>
</dbReference>
<evidence type="ECO:0000313" key="1">
    <source>
        <dbReference type="EMBL" id="AKV67748.1"/>
    </source>
</evidence>
<dbReference type="Proteomes" id="UP000068167">
    <property type="component" value="Chromosome"/>
</dbReference>
<dbReference type="InterPro" id="IPR007460">
    <property type="entry name" value="BrnT_toxin"/>
</dbReference>
<reference evidence="1 2" key="1">
    <citation type="journal article" date="2016" name="Stand. Genomic Sci.">
        <title>Complete genome sequence and genomic characterization of Microcystis panniformis FACHB 1757 by third-generation sequencing.</title>
        <authorList>
            <person name="Zhang J.Y."/>
            <person name="Guan R."/>
            <person name="Zhang H.J."/>
            <person name="Li H."/>
            <person name="Xiao P."/>
            <person name="Yu G.L."/>
            <person name="Du L."/>
            <person name="Cao D.M."/>
            <person name="Zhu B.C."/>
            <person name="Li R.H."/>
            <person name="Lu Z.H."/>
        </authorList>
    </citation>
    <scope>NUCLEOTIDE SEQUENCE [LARGE SCALE GENOMIC DNA]</scope>
    <source>
        <strain evidence="1 2">FACHB-1757</strain>
    </source>
</reference>
<sequence>MKGRVVLIVHTPRSNKTRIISMRKANNREQKIYQKRLEEN</sequence>
<dbReference type="KEGG" id="mpk:VL20_2683"/>